<evidence type="ECO:0000313" key="5">
    <source>
        <dbReference type="EMBL" id="QYC11248.1"/>
    </source>
</evidence>
<dbReference type="Pfam" id="PF01638">
    <property type="entry name" value="HxlR"/>
    <property type="match status" value="1"/>
</dbReference>
<dbReference type="RefSeq" id="WP_219353874.1">
    <property type="nucleotide sequence ID" value="NZ_CBFGPT010000015.1"/>
</dbReference>
<dbReference type="InterPro" id="IPR002577">
    <property type="entry name" value="HTH_HxlR"/>
</dbReference>
<evidence type="ECO:0000256" key="1">
    <source>
        <dbReference type="ARBA" id="ARBA00023015"/>
    </source>
</evidence>
<evidence type="ECO:0000259" key="4">
    <source>
        <dbReference type="PROSITE" id="PS51118"/>
    </source>
</evidence>
<feature type="domain" description="HTH hxlR-type" evidence="4">
    <location>
        <begin position="18"/>
        <end position="123"/>
    </location>
</feature>
<evidence type="ECO:0000313" key="6">
    <source>
        <dbReference type="Proteomes" id="UP000824334"/>
    </source>
</evidence>
<dbReference type="PROSITE" id="PS51118">
    <property type="entry name" value="HTH_HXLR"/>
    <property type="match status" value="1"/>
</dbReference>
<evidence type="ECO:0000256" key="3">
    <source>
        <dbReference type="ARBA" id="ARBA00023163"/>
    </source>
</evidence>
<keyword evidence="6" id="KW-1185">Reference proteome</keyword>
<dbReference type="PANTHER" id="PTHR33204">
    <property type="entry name" value="TRANSCRIPTIONAL REGULATOR, MARR FAMILY"/>
    <property type="match status" value="1"/>
</dbReference>
<keyword evidence="1" id="KW-0805">Transcription regulation</keyword>
<name>A0ABX8TMJ0_9CAUL</name>
<protein>
    <submittedName>
        <fullName evidence="5">Helix-turn-helix transcriptional regulator</fullName>
    </submittedName>
</protein>
<dbReference type="EMBL" id="CP080034">
    <property type="protein sequence ID" value="QYC11248.1"/>
    <property type="molecule type" value="Genomic_DNA"/>
</dbReference>
<keyword evidence="2" id="KW-0238">DNA-binding</keyword>
<gene>
    <name evidence="5" type="ORF">KWG56_04400</name>
</gene>
<proteinExistence type="predicted"/>
<accession>A0ABX8TMJ0</accession>
<dbReference type="PANTHER" id="PTHR33204:SF37">
    <property type="entry name" value="HTH-TYPE TRANSCRIPTIONAL REGULATOR YODB"/>
    <property type="match status" value="1"/>
</dbReference>
<dbReference type="GeneID" id="94374495"/>
<dbReference type="Proteomes" id="UP000824334">
    <property type="component" value="Chromosome"/>
</dbReference>
<keyword evidence="3" id="KW-0804">Transcription</keyword>
<reference evidence="5 6" key="1">
    <citation type="submission" date="2021-07" db="EMBL/GenBank/DDBJ databases">
        <title>Isolation and characterization of bacteria from a gold mining with a capacity of golden bioaccumulation.</title>
        <authorList>
            <person name="Yang X.J."/>
        </authorList>
    </citation>
    <scope>NUCLEOTIDE SEQUENCE [LARGE SCALE GENOMIC DNA]</scope>
    <source>
        <strain evidence="5 6">Au29</strain>
    </source>
</reference>
<organism evidence="5 6">
    <name type="scientific">Brevundimonas nasdae</name>
    <dbReference type="NCBI Taxonomy" id="172043"/>
    <lineage>
        <taxon>Bacteria</taxon>
        <taxon>Pseudomonadati</taxon>
        <taxon>Pseudomonadota</taxon>
        <taxon>Alphaproteobacteria</taxon>
        <taxon>Caulobacterales</taxon>
        <taxon>Caulobacteraceae</taxon>
        <taxon>Brevundimonas</taxon>
    </lineage>
</organism>
<sequence>MSHALNGDADEDQVDDLCKKAFVLAIKDALNVVSGKWKLAIVCTLLSGPKGFAEMERLLDAITPRMLSRELRELEVNGVIARENEVVSAPRFRKYALTPSGRKLEAVIFAFATWGQEHRAVSTGDLTAPSNSHSEKNAV</sequence>
<evidence type="ECO:0000256" key="2">
    <source>
        <dbReference type="ARBA" id="ARBA00023125"/>
    </source>
</evidence>